<protein>
    <submittedName>
        <fullName evidence="2">Metal-binding protein</fullName>
    </submittedName>
</protein>
<dbReference type="KEGG" id="clz:BIU88_06620"/>
<proteinExistence type="predicted"/>
<dbReference type="InterPro" id="IPR038186">
    <property type="entry name" value="CHAD_dom_sf"/>
</dbReference>
<dbReference type="AlphaFoldDB" id="A0A1D8D0C1"/>
<dbReference type="PANTHER" id="PTHR39339:SF1">
    <property type="entry name" value="CHAD DOMAIN-CONTAINING PROTEIN"/>
    <property type="match status" value="1"/>
</dbReference>
<dbReference type="RefSeq" id="WP_069809795.1">
    <property type="nucleotide sequence ID" value="NZ_CP017305.1"/>
</dbReference>
<accession>A0A1D8D0C1</accession>
<dbReference type="OrthoDB" id="9810154at2"/>
<name>A0A1D8D0C1_CHLLM</name>
<evidence type="ECO:0000259" key="1">
    <source>
        <dbReference type="PROSITE" id="PS51708"/>
    </source>
</evidence>
<dbReference type="Gene3D" id="1.40.20.10">
    <property type="entry name" value="CHAD domain"/>
    <property type="match status" value="1"/>
</dbReference>
<sequence>MSDAQETLFFRINGETPLLQAVGQNLPEGWSLGKISTRRERLVFYDTFEGEAFRNGLAVVRRKGTLSIIDLGTGAVEAETSLAQTPPRFFASDIPEGKARKRLLQCSTLRAFINRCAIDRFISSWRILNQDGKTIATLDYESLHPADKSSETLFPRHYSITPLKGYHKELSPMLMALPEPVDAYRIVSFRERFIAIMEAAEPFGKGYSSKLHLQLDARAPIHENVRRLLLFTTSVMEANEEGIRKDIDSEFLHDFRVAVRRSRSILRLLNGAFDPERTAWALAGLRELGKRTNDLRDSDVYLLRRDEYTSLLSPSLRPALDPFFSDLEAEKRLHHRQFCRYLAGGEYPDFMASLKEFIAEEKLPDEESAPLAARPTGEVAAKAIRKALKKVLAHGRRTGSETSDTELHELRIDCKKLRYLLEFFASLFPPKATAQVLRQMKALQDNLGTFVDMSVQMEFLQSRLETLPADRGGIGEAAAIGGLLTTLYREREKVREHFHEIFSAFDNNETGELFDELLTGLAEA</sequence>
<reference evidence="2" key="1">
    <citation type="submission" date="2016-09" db="EMBL/GenBank/DDBJ databases">
        <title>Genome sequence of Chlorobaculum limnaeum.</title>
        <authorList>
            <person name="Liu Z."/>
            <person name="Tank M."/>
            <person name="Bryant D.A."/>
        </authorList>
    </citation>
    <scope>NUCLEOTIDE SEQUENCE [LARGE SCALE GENOMIC DNA]</scope>
    <source>
        <strain evidence="2">DSM 1677</strain>
    </source>
</reference>
<dbReference type="EMBL" id="CP017305">
    <property type="protein sequence ID" value="AOS83851.1"/>
    <property type="molecule type" value="Genomic_DNA"/>
</dbReference>
<dbReference type="STRING" id="274537.BIU88_06620"/>
<dbReference type="PANTHER" id="PTHR39339">
    <property type="entry name" value="SLR1444 PROTEIN"/>
    <property type="match status" value="1"/>
</dbReference>
<evidence type="ECO:0000313" key="3">
    <source>
        <dbReference type="Proteomes" id="UP000095185"/>
    </source>
</evidence>
<gene>
    <name evidence="2" type="ORF">BIU88_06620</name>
</gene>
<feature type="domain" description="CHAD" evidence="1">
    <location>
        <begin position="218"/>
        <end position="507"/>
    </location>
</feature>
<dbReference type="Proteomes" id="UP000095185">
    <property type="component" value="Chromosome"/>
</dbReference>
<dbReference type="SMART" id="SM00880">
    <property type="entry name" value="CHAD"/>
    <property type="match status" value="1"/>
</dbReference>
<evidence type="ECO:0000313" key="2">
    <source>
        <dbReference type="EMBL" id="AOS83851.1"/>
    </source>
</evidence>
<organism evidence="2 3">
    <name type="scientific">Chlorobaculum limnaeum</name>
    <dbReference type="NCBI Taxonomy" id="274537"/>
    <lineage>
        <taxon>Bacteria</taxon>
        <taxon>Pseudomonadati</taxon>
        <taxon>Chlorobiota</taxon>
        <taxon>Chlorobiia</taxon>
        <taxon>Chlorobiales</taxon>
        <taxon>Chlorobiaceae</taxon>
        <taxon>Chlorobaculum</taxon>
    </lineage>
</organism>
<dbReference type="InterPro" id="IPR007899">
    <property type="entry name" value="CHAD_dom"/>
</dbReference>
<dbReference type="PROSITE" id="PS51708">
    <property type="entry name" value="CHAD"/>
    <property type="match status" value="1"/>
</dbReference>
<dbReference type="Pfam" id="PF05235">
    <property type="entry name" value="CHAD"/>
    <property type="match status" value="1"/>
</dbReference>
<keyword evidence="3" id="KW-1185">Reference proteome</keyword>